<feature type="non-terminal residue" evidence="1">
    <location>
        <position position="1"/>
    </location>
</feature>
<feature type="non-terminal residue" evidence="1">
    <location>
        <position position="137"/>
    </location>
</feature>
<evidence type="ECO:0000313" key="2">
    <source>
        <dbReference type="Proteomes" id="UP000626109"/>
    </source>
</evidence>
<reference evidence="1" key="1">
    <citation type="submission" date="2021-02" db="EMBL/GenBank/DDBJ databases">
        <authorList>
            <person name="Dougan E. K."/>
            <person name="Rhodes N."/>
            <person name="Thang M."/>
            <person name="Chan C."/>
        </authorList>
    </citation>
    <scope>NUCLEOTIDE SEQUENCE</scope>
</reference>
<organism evidence="1 2">
    <name type="scientific">Polarella glacialis</name>
    <name type="common">Dinoflagellate</name>
    <dbReference type="NCBI Taxonomy" id="89957"/>
    <lineage>
        <taxon>Eukaryota</taxon>
        <taxon>Sar</taxon>
        <taxon>Alveolata</taxon>
        <taxon>Dinophyceae</taxon>
        <taxon>Suessiales</taxon>
        <taxon>Suessiaceae</taxon>
        <taxon>Polarella</taxon>
    </lineage>
</organism>
<comment type="caution">
    <text evidence="1">The sequence shown here is derived from an EMBL/GenBank/DDBJ whole genome shotgun (WGS) entry which is preliminary data.</text>
</comment>
<name>A0A813LE41_POLGL</name>
<proteinExistence type="predicted"/>
<dbReference type="EMBL" id="CAJNNW010034281">
    <property type="protein sequence ID" value="CAE8722196.1"/>
    <property type="molecule type" value="Genomic_DNA"/>
</dbReference>
<gene>
    <name evidence="1" type="ORF">PGLA2088_LOCUS42380</name>
</gene>
<dbReference type="AlphaFoldDB" id="A0A813LE41"/>
<evidence type="ECO:0008006" key="3">
    <source>
        <dbReference type="Google" id="ProtNLM"/>
    </source>
</evidence>
<protein>
    <recommendedName>
        <fullName evidence="3">PA14 domain-containing protein</fullName>
    </recommendedName>
</protein>
<dbReference type="Proteomes" id="UP000626109">
    <property type="component" value="Unassembled WGS sequence"/>
</dbReference>
<sequence length="137" mass="15462">YRGRYILAALGACQLTASQLTELYEDTGLLAEYFAPLPVEQTCGAVNGSTSVFENLMPSITRRVTNINFPDRDSFKLDRCAWETDGMARLKYTCRGQEEILKNFAARFTGEIFISSPGYYEFYLYSEDGARLVLGHN</sequence>
<accession>A0A813LE41</accession>
<evidence type="ECO:0000313" key="1">
    <source>
        <dbReference type="EMBL" id="CAE8722196.1"/>
    </source>
</evidence>